<dbReference type="AlphaFoldDB" id="A0A246HP69"/>
<dbReference type="EMBL" id="NIVS01000013">
    <property type="protein sequence ID" value="OWQ55089.1"/>
    <property type="molecule type" value="Genomic_DNA"/>
</dbReference>
<protein>
    <submittedName>
        <fullName evidence="2">Type IV pilus modification protein PilV</fullName>
    </submittedName>
</protein>
<name>A0A246HP69_STEMA</name>
<comment type="caution">
    <text evidence="2">The sequence shown here is derived from an EMBL/GenBank/DDBJ whole genome shotgun (WGS) entry which is preliminary data.</text>
</comment>
<dbReference type="OrthoDB" id="8547299at2"/>
<dbReference type="Pfam" id="PF07963">
    <property type="entry name" value="N_methyl"/>
    <property type="match status" value="1"/>
</dbReference>
<evidence type="ECO:0000313" key="2">
    <source>
        <dbReference type="EMBL" id="OWQ55089.1"/>
    </source>
</evidence>
<dbReference type="InterPro" id="IPR012902">
    <property type="entry name" value="N_methyl_site"/>
</dbReference>
<keyword evidence="1" id="KW-0472">Membrane</keyword>
<dbReference type="NCBIfam" id="TIGR02523">
    <property type="entry name" value="type_IV_pilV"/>
    <property type="match status" value="1"/>
</dbReference>
<feature type="transmembrane region" description="Helical" evidence="1">
    <location>
        <begin position="41"/>
        <end position="64"/>
    </location>
</feature>
<dbReference type="InterPro" id="IPR013362">
    <property type="entry name" value="Pilus_4_PilV"/>
</dbReference>
<organism evidence="2 3">
    <name type="scientific">Stenotrophomonas maltophilia</name>
    <name type="common">Pseudomonas maltophilia</name>
    <name type="synonym">Xanthomonas maltophilia</name>
    <dbReference type="NCBI Taxonomy" id="40324"/>
    <lineage>
        <taxon>Bacteria</taxon>
        <taxon>Pseudomonadati</taxon>
        <taxon>Pseudomonadota</taxon>
        <taxon>Gammaproteobacteria</taxon>
        <taxon>Lysobacterales</taxon>
        <taxon>Lysobacteraceae</taxon>
        <taxon>Stenotrophomonas</taxon>
        <taxon>Stenotrophomonas maltophilia group</taxon>
    </lineage>
</organism>
<accession>A0A246HP69</accession>
<evidence type="ECO:0000313" key="3">
    <source>
        <dbReference type="Proteomes" id="UP000198157"/>
    </source>
</evidence>
<proteinExistence type="predicted"/>
<sequence>MRRPAPAAHAAAVGGRAGTCGTGELQVTARHLGARRARQGGFTMIEVLIAIVVMSIGLLGFALLQTMNVRFVQSANFRTQATNLSYELLDQIRINRLNAGTYVGTYTATTKAADCVSPTGADITKDTYMTDWRCRLGKALGDEASASVTRDGDAITVNVSWGDERWLDTADTTFSARTRL</sequence>
<dbReference type="NCBIfam" id="TIGR02532">
    <property type="entry name" value="IV_pilin_GFxxxE"/>
    <property type="match status" value="1"/>
</dbReference>
<dbReference type="Proteomes" id="UP000198157">
    <property type="component" value="Unassembled WGS sequence"/>
</dbReference>
<evidence type="ECO:0000256" key="1">
    <source>
        <dbReference type="SAM" id="Phobius"/>
    </source>
</evidence>
<gene>
    <name evidence="2" type="primary">pilV</name>
    <name evidence="2" type="ORF">CEE60_05940</name>
</gene>
<keyword evidence="1" id="KW-1133">Transmembrane helix</keyword>
<reference evidence="2 3" key="1">
    <citation type="submission" date="2017-06" db="EMBL/GenBank/DDBJ databases">
        <authorList>
            <person name="Kim H.J."/>
            <person name="Triplett B.A."/>
        </authorList>
    </citation>
    <scope>NUCLEOTIDE SEQUENCE [LARGE SCALE GENOMIC DNA]</scope>
    <source>
        <strain evidence="2 3">13146</strain>
    </source>
</reference>
<keyword evidence="1" id="KW-0812">Transmembrane</keyword>